<gene>
    <name evidence="2" type="ORF">H696_03385</name>
</gene>
<feature type="compositionally biased region" description="Low complexity" evidence="1">
    <location>
        <begin position="119"/>
        <end position="133"/>
    </location>
</feature>
<organism evidence="2">
    <name type="scientific">Fonticula alba</name>
    <name type="common">Slime mold</name>
    <dbReference type="NCBI Taxonomy" id="691883"/>
    <lineage>
        <taxon>Eukaryota</taxon>
        <taxon>Rotosphaerida</taxon>
        <taxon>Fonticulaceae</taxon>
        <taxon>Fonticula</taxon>
    </lineage>
</organism>
<feature type="region of interest" description="Disordered" evidence="1">
    <location>
        <begin position="245"/>
        <end position="330"/>
    </location>
</feature>
<keyword evidence="3" id="KW-1185">Reference proteome</keyword>
<dbReference type="EMBL" id="KB932205">
    <property type="protein sequence ID" value="KCV69920.1"/>
    <property type="molecule type" value="Genomic_DNA"/>
</dbReference>
<name>A0A058Z6N7_FONAL</name>
<dbReference type="Proteomes" id="UP000030693">
    <property type="component" value="Unassembled WGS sequence"/>
</dbReference>
<feature type="compositionally biased region" description="Low complexity" evidence="1">
    <location>
        <begin position="193"/>
        <end position="204"/>
    </location>
</feature>
<feature type="region of interest" description="Disordered" evidence="1">
    <location>
        <begin position="106"/>
        <end position="230"/>
    </location>
</feature>
<reference evidence="2" key="1">
    <citation type="submission" date="2013-04" db="EMBL/GenBank/DDBJ databases">
        <title>The Genome Sequence of Fonticula alba ATCC 38817.</title>
        <authorList>
            <consortium name="The Broad Institute Genomics Platform"/>
            <person name="Russ C."/>
            <person name="Cuomo C."/>
            <person name="Burger G."/>
            <person name="Gray M.W."/>
            <person name="Holland P.W.H."/>
            <person name="King N."/>
            <person name="Lang F.B.F."/>
            <person name="Roger A.J."/>
            <person name="Ruiz-Trillo I."/>
            <person name="Brown M."/>
            <person name="Walker B."/>
            <person name="Young S."/>
            <person name="Zeng Q."/>
            <person name="Gargeya S."/>
            <person name="Fitzgerald M."/>
            <person name="Haas B."/>
            <person name="Abouelleil A."/>
            <person name="Allen A.W."/>
            <person name="Alvarado L."/>
            <person name="Arachchi H.M."/>
            <person name="Berlin A.M."/>
            <person name="Chapman S.B."/>
            <person name="Gainer-Dewar J."/>
            <person name="Goldberg J."/>
            <person name="Griggs A."/>
            <person name="Gujja S."/>
            <person name="Hansen M."/>
            <person name="Howarth C."/>
            <person name="Imamovic A."/>
            <person name="Ireland A."/>
            <person name="Larimer J."/>
            <person name="McCowan C."/>
            <person name="Murphy C."/>
            <person name="Pearson M."/>
            <person name="Poon T.W."/>
            <person name="Priest M."/>
            <person name="Roberts A."/>
            <person name="Saif S."/>
            <person name="Shea T."/>
            <person name="Sisk P."/>
            <person name="Sykes S."/>
            <person name="Wortman J."/>
            <person name="Nusbaum C."/>
            <person name="Birren B."/>
        </authorList>
    </citation>
    <scope>NUCLEOTIDE SEQUENCE [LARGE SCALE GENOMIC DNA]</scope>
    <source>
        <strain evidence="2">ATCC 38817</strain>
    </source>
</reference>
<feature type="compositionally biased region" description="Low complexity" evidence="1">
    <location>
        <begin position="281"/>
        <end position="294"/>
    </location>
</feature>
<feature type="compositionally biased region" description="Gly residues" evidence="1">
    <location>
        <begin position="344"/>
        <end position="356"/>
    </location>
</feature>
<dbReference type="RefSeq" id="XP_009495526.1">
    <property type="nucleotide sequence ID" value="XM_009497251.1"/>
</dbReference>
<evidence type="ECO:0000256" key="1">
    <source>
        <dbReference type="SAM" id="MobiDB-lite"/>
    </source>
</evidence>
<accession>A0A058Z6N7</accession>
<protein>
    <submittedName>
        <fullName evidence="2">Uncharacterized protein</fullName>
    </submittedName>
</protein>
<sequence length="372" mass="37762">MEGRSKESSETAVEAANAAPGSKWKSPPSAGGASSYGSKEESGDEGSGARSKDKSGGAPGPWVSGPSEPATWAGQLAGRVAAVLAGSAGGGDCPAAVCGRLRGGRAVQDSHAGGGGEAGRSSGRASATGEARAWPVACEEDRTGEQAAEGKAAGDGATPGGPVGGMSEAAELKLKRRRRAGGAGSWAGRRGRLVGASLGAGSAGARDRRKKTAVSPCREQESRPSWRRSRRVACGARPACSMAWTFDDQTTSGGLRSSSRWRSPERKVSSSAAGSGGRWPGVSRSLASAGARGSCSRHREPRCACSRAKRRSHEEASRMRGLKPRSATRAWVPRSAGIRYSWSSGGGSRSAGGREAGGPSSRVAICPNCSRL</sequence>
<feature type="region of interest" description="Disordered" evidence="1">
    <location>
        <begin position="342"/>
        <end position="372"/>
    </location>
</feature>
<dbReference type="AlphaFoldDB" id="A0A058Z6N7"/>
<evidence type="ECO:0000313" key="2">
    <source>
        <dbReference type="EMBL" id="KCV69920.1"/>
    </source>
</evidence>
<feature type="region of interest" description="Disordered" evidence="1">
    <location>
        <begin position="1"/>
        <end position="71"/>
    </location>
</feature>
<evidence type="ECO:0000313" key="3">
    <source>
        <dbReference type="Proteomes" id="UP000030693"/>
    </source>
</evidence>
<dbReference type="GeneID" id="20528110"/>
<proteinExistence type="predicted"/>
<feature type="compositionally biased region" description="Low complexity" evidence="1">
    <location>
        <begin position="25"/>
        <end position="37"/>
    </location>
</feature>